<accession>A0ABU6RVZ6</accession>
<keyword evidence="2" id="KW-1185">Reference proteome</keyword>
<name>A0ABU6RVZ6_9FABA</name>
<sequence>MAITPTSELRLTHRLRLREALFILYVSIPPLRFLSFQERSSLGMDQESSPMWLNEGAMNVVRSKRRSRKGDSKLEDALGAMGMRVGGWMLKWSGGTAYVCVELGIQGIDFNPSESTFLRSFLFQIFSKSFKSIQKGSKFDSFMDRGEIDLKTMQGVDSEVFKSTPPSKMSFNELCESTWGEPESIHMSPDF</sequence>
<organism evidence="1 2">
    <name type="scientific">Stylosanthes scabra</name>
    <dbReference type="NCBI Taxonomy" id="79078"/>
    <lineage>
        <taxon>Eukaryota</taxon>
        <taxon>Viridiplantae</taxon>
        <taxon>Streptophyta</taxon>
        <taxon>Embryophyta</taxon>
        <taxon>Tracheophyta</taxon>
        <taxon>Spermatophyta</taxon>
        <taxon>Magnoliopsida</taxon>
        <taxon>eudicotyledons</taxon>
        <taxon>Gunneridae</taxon>
        <taxon>Pentapetalae</taxon>
        <taxon>rosids</taxon>
        <taxon>fabids</taxon>
        <taxon>Fabales</taxon>
        <taxon>Fabaceae</taxon>
        <taxon>Papilionoideae</taxon>
        <taxon>50 kb inversion clade</taxon>
        <taxon>dalbergioids sensu lato</taxon>
        <taxon>Dalbergieae</taxon>
        <taxon>Pterocarpus clade</taxon>
        <taxon>Stylosanthes</taxon>
    </lineage>
</organism>
<comment type="caution">
    <text evidence="1">The sequence shown here is derived from an EMBL/GenBank/DDBJ whole genome shotgun (WGS) entry which is preliminary data.</text>
</comment>
<reference evidence="1 2" key="1">
    <citation type="journal article" date="2023" name="Plants (Basel)">
        <title>Bridging the Gap: Combining Genomics and Transcriptomics Approaches to Understand Stylosanthes scabra, an Orphan Legume from the Brazilian Caatinga.</title>
        <authorList>
            <person name="Ferreira-Neto J.R.C."/>
            <person name="da Silva M.D."/>
            <person name="Binneck E."/>
            <person name="de Melo N.F."/>
            <person name="da Silva R.H."/>
            <person name="de Melo A.L.T.M."/>
            <person name="Pandolfi V."/>
            <person name="Bustamante F.O."/>
            <person name="Brasileiro-Vidal A.C."/>
            <person name="Benko-Iseppon A.M."/>
        </authorList>
    </citation>
    <scope>NUCLEOTIDE SEQUENCE [LARGE SCALE GENOMIC DNA]</scope>
    <source>
        <tissue evidence="1">Leaves</tissue>
    </source>
</reference>
<dbReference type="EMBL" id="JASCZI010032242">
    <property type="protein sequence ID" value="MED6128044.1"/>
    <property type="molecule type" value="Genomic_DNA"/>
</dbReference>
<evidence type="ECO:0000313" key="1">
    <source>
        <dbReference type="EMBL" id="MED6128044.1"/>
    </source>
</evidence>
<protein>
    <submittedName>
        <fullName evidence="1">Uncharacterized protein</fullName>
    </submittedName>
</protein>
<evidence type="ECO:0000313" key="2">
    <source>
        <dbReference type="Proteomes" id="UP001341840"/>
    </source>
</evidence>
<proteinExistence type="predicted"/>
<dbReference type="Proteomes" id="UP001341840">
    <property type="component" value="Unassembled WGS sequence"/>
</dbReference>
<gene>
    <name evidence="1" type="ORF">PIB30_093890</name>
</gene>